<evidence type="ECO:0000313" key="3">
    <source>
        <dbReference type="Proteomes" id="UP000789739"/>
    </source>
</evidence>
<dbReference type="AlphaFoldDB" id="A0A9N8Z6P2"/>
<feature type="region of interest" description="Disordered" evidence="1">
    <location>
        <begin position="1"/>
        <end position="48"/>
    </location>
</feature>
<comment type="caution">
    <text evidence="2">The sequence shown here is derived from an EMBL/GenBank/DDBJ whole genome shotgun (WGS) entry which is preliminary data.</text>
</comment>
<protein>
    <submittedName>
        <fullName evidence="2">4747_t:CDS:1</fullName>
    </submittedName>
</protein>
<evidence type="ECO:0000256" key="1">
    <source>
        <dbReference type="SAM" id="MobiDB-lite"/>
    </source>
</evidence>
<dbReference type="OrthoDB" id="2371799at2759"/>
<dbReference type="EMBL" id="CAJVPI010000087">
    <property type="protein sequence ID" value="CAG8476940.1"/>
    <property type="molecule type" value="Genomic_DNA"/>
</dbReference>
<sequence length="300" mass="34049">MGRKGTSLDLSHSDHIQDTKGRRENHISFGNAETARENDNYDGTEKDIPRSNCKLNVEILTREGEDSELYVRCLSPLRESTRPGDAIQHQLSNRVESECGEGATMGLKHCPNSETTQGLQASIGKLFRIGTLGSVTWTKEIPKEPCRLVLPHPNPVQEIGTTFEDQESVYTMSKCGKNDVSEQGCNDSLMVVDTFISEQDRRRMASTFGYDLPVDSRDPKELTEVTDYIECVATFGFNHIIIIGEIDYGMIFIDCYGRLFHWEDMCQRLWPNESDDGLPWFVDDDGGVYKYKSHLRNYKV</sequence>
<name>A0A9N8Z6P2_9GLOM</name>
<evidence type="ECO:0000313" key="2">
    <source>
        <dbReference type="EMBL" id="CAG8476940.1"/>
    </source>
</evidence>
<feature type="compositionally biased region" description="Basic and acidic residues" evidence="1">
    <location>
        <begin position="34"/>
        <end position="48"/>
    </location>
</feature>
<accession>A0A9N8Z6P2</accession>
<feature type="compositionally biased region" description="Basic and acidic residues" evidence="1">
    <location>
        <begin position="11"/>
        <end position="26"/>
    </location>
</feature>
<reference evidence="2" key="1">
    <citation type="submission" date="2021-06" db="EMBL/GenBank/DDBJ databases">
        <authorList>
            <person name="Kallberg Y."/>
            <person name="Tangrot J."/>
            <person name="Rosling A."/>
        </authorList>
    </citation>
    <scope>NUCLEOTIDE SEQUENCE</scope>
    <source>
        <strain evidence="2">BR232B</strain>
    </source>
</reference>
<organism evidence="2 3">
    <name type="scientific">Paraglomus brasilianum</name>
    <dbReference type="NCBI Taxonomy" id="144538"/>
    <lineage>
        <taxon>Eukaryota</taxon>
        <taxon>Fungi</taxon>
        <taxon>Fungi incertae sedis</taxon>
        <taxon>Mucoromycota</taxon>
        <taxon>Glomeromycotina</taxon>
        <taxon>Glomeromycetes</taxon>
        <taxon>Paraglomerales</taxon>
        <taxon>Paraglomeraceae</taxon>
        <taxon>Paraglomus</taxon>
    </lineage>
</organism>
<keyword evidence="3" id="KW-1185">Reference proteome</keyword>
<dbReference type="Proteomes" id="UP000789739">
    <property type="component" value="Unassembled WGS sequence"/>
</dbReference>
<gene>
    <name evidence="2" type="ORF">PBRASI_LOCUS1368</name>
</gene>
<proteinExistence type="predicted"/>